<dbReference type="Gene3D" id="3.40.50.12580">
    <property type="match status" value="1"/>
</dbReference>
<sequence>MKNKKRINVVFFIIHASVWKLDGLYKKMCKNKRLNPIIVICPYISQGEANMFDEMCEVEKMLTNKNYHFVNAYDRHRKVWLDVKTELCPDIVFFTNPYFGITKKEYYITNYTNSLNCYVPYSYTCDWLYEFQYNQPLQNFVWRFFLESNISKKIAKKHSLVRAKNVLVTGYPGLDIFFDKDYQPINVWKNTQQIKLIWAPHHTIGNLAEEAITFSTFLQYSDYMLEVAKKYKNILQIAFKPHPILKPKLYKHALWGKERTDAYYHCWETMENTQLEMSDYIDLFMTSDAMIFDSVSFITEYLYTKKPALFLCREGIEKQLNEMGKISWNIHYKANSKEDIDFFINLLLEGKDPLREGRVAFYKEYLMPINRQTATDNIYSAIEKLYI</sequence>
<evidence type="ECO:0000313" key="2">
    <source>
        <dbReference type="Proteomes" id="UP001079672"/>
    </source>
</evidence>
<reference evidence="1" key="1">
    <citation type="submission" date="2022-12" db="EMBL/GenBank/DDBJ databases">
        <title>Development of a Multilocus Sequence Typing Scheme for Bacteroides fragilis Based on Whole Genome Sequencing Data and Clinical Application.</title>
        <authorList>
            <person name="Nielsen F.D."/>
            <person name="Justesen U.S."/>
        </authorList>
    </citation>
    <scope>NUCLEOTIDE SEQUENCE</scope>
    <source>
        <strain evidence="1">BF_AM_ODE_DK_2015_4</strain>
    </source>
</reference>
<protein>
    <submittedName>
        <fullName evidence="1">CDP-glycerol glycerophosphotransferase family protein</fullName>
    </submittedName>
</protein>
<dbReference type="Proteomes" id="UP001079672">
    <property type="component" value="Unassembled WGS sequence"/>
</dbReference>
<dbReference type="GO" id="GO:0047355">
    <property type="term" value="F:CDP-glycerol glycerophosphotransferase activity"/>
    <property type="evidence" value="ECO:0007669"/>
    <property type="project" value="InterPro"/>
</dbReference>
<dbReference type="InterPro" id="IPR007554">
    <property type="entry name" value="Glycerophosphate_synth"/>
</dbReference>
<gene>
    <name evidence="1" type="ORF">O1433_03740</name>
</gene>
<dbReference type="Pfam" id="PF04464">
    <property type="entry name" value="Glyphos_transf"/>
    <property type="match status" value="1"/>
</dbReference>
<name>A0A9Q4JBC6_BACFG</name>
<accession>A0A9Q4JBC6</accession>
<comment type="caution">
    <text evidence="1">The sequence shown here is derived from an EMBL/GenBank/DDBJ whole genome shotgun (WGS) entry which is preliminary data.</text>
</comment>
<proteinExistence type="predicted"/>
<dbReference type="GO" id="GO:0016020">
    <property type="term" value="C:membrane"/>
    <property type="evidence" value="ECO:0007669"/>
    <property type="project" value="InterPro"/>
</dbReference>
<evidence type="ECO:0000313" key="1">
    <source>
        <dbReference type="EMBL" id="MCZ2686610.1"/>
    </source>
</evidence>
<dbReference type="RefSeq" id="WP_234165300.1">
    <property type="nucleotide sequence ID" value="NZ_JAGJHE010000001.1"/>
</dbReference>
<dbReference type="AlphaFoldDB" id="A0A9Q4JBC6"/>
<organism evidence="1 2">
    <name type="scientific">Bacteroides fragilis</name>
    <dbReference type="NCBI Taxonomy" id="817"/>
    <lineage>
        <taxon>Bacteria</taxon>
        <taxon>Pseudomonadati</taxon>
        <taxon>Bacteroidota</taxon>
        <taxon>Bacteroidia</taxon>
        <taxon>Bacteroidales</taxon>
        <taxon>Bacteroidaceae</taxon>
        <taxon>Bacteroides</taxon>
    </lineage>
</organism>
<dbReference type="SUPFAM" id="SSF53756">
    <property type="entry name" value="UDP-Glycosyltransferase/glycogen phosphorylase"/>
    <property type="match status" value="1"/>
</dbReference>
<dbReference type="InterPro" id="IPR043148">
    <property type="entry name" value="TagF_C"/>
</dbReference>
<dbReference type="EMBL" id="JAPTZU010000001">
    <property type="protein sequence ID" value="MCZ2686610.1"/>
    <property type="molecule type" value="Genomic_DNA"/>
</dbReference>